<dbReference type="Pfam" id="PF12796">
    <property type="entry name" value="Ank_2"/>
    <property type="match status" value="3"/>
</dbReference>
<dbReference type="SUPFAM" id="SSF48403">
    <property type="entry name" value="Ankyrin repeat"/>
    <property type="match status" value="1"/>
</dbReference>
<dbReference type="SMART" id="SM00248">
    <property type="entry name" value="ANK"/>
    <property type="match status" value="11"/>
</dbReference>
<name>A0AAD6HV86_9EURO</name>
<dbReference type="PROSITE" id="PS50297">
    <property type="entry name" value="ANK_REP_REGION"/>
    <property type="match status" value="4"/>
</dbReference>
<dbReference type="Proteomes" id="UP001215712">
    <property type="component" value="Unassembled WGS sequence"/>
</dbReference>
<feature type="repeat" description="ANK" evidence="3">
    <location>
        <begin position="504"/>
        <end position="536"/>
    </location>
</feature>
<evidence type="ECO:0000256" key="3">
    <source>
        <dbReference type="PROSITE-ProRule" id="PRU00023"/>
    </source>
</evidence>
<gene>
    <name evidence="4" type="ORF">N7493_002024</name>
</gene>
<dbReference type="Gene3D" id="1.25.40.20">
    <property type="entry name" value="Ankyrin repeat-containing domain"/>
    <property type="match status" value="2"/>
</dbReference>
<sequence length="632" mass="69675">MRIALAIERNSRSSDDLDLEKESTFATVVRNLCGLFINIVDDHIYLIHQTAKEFLLSEKTTNLDSWKHSLNPVEGHLVMAEICVVYLSFAEFEGMRRKTDLELNEFMNTHELLWYAATCWHAHIHQAQHRCDSELTGLVFSLCDLRSTGFEAWVSGLRPLFEIDAFAYWGSRTPLMILSGFGLHILAKTLLDSIGKTPNMRNSRASSGATMEARDFKGRTALFLAAQSGHTETVKVLVEYGADLEEPDHWGIAPLAAAARSPLGTETVEYLLDCGADTQAKDLTYGYTPLVSCLQSWRGANIRTIKVFLDKGVADLERQDTSCRTILFHAVSTDNEEVIKVILSYGAELNHRDISGNTPLIDAVLGLCPRALRALLKAGADVNIVDSDGRNALFHCANSQAVGFEGQLPYYEMAVALLEHGADTEVEDHRHRTALLVACKGSTGGKKTKPPRAIVELLLEAGTNIEHKDWDGKTALSLAVEEGHDEIAQLLITQHADLESRDKSLSTPLFHAAREGHYSTAKILIEKGADINAVDNMGNTPLAMAIDRFRRENLTNQSGNPGLTLKQRMLNEVAGLLLLCGADYNLIEEGDRAMLELMAEAAEYENTCQSGTRGVGVLAAQLNTPTNRRRSM</sequence>
<protein>
    <submittedName>
        <fullName evidence="4">Uncharacterized protein</fullName>
    </submittedName>
</protein>
<dbReference type="Pfam" id="PF13637">
    <property type="entry name" value="Ank_4"/>
    <property type="match status" value="1"/>
</dbReference>
<feature type="repeat" description="ANK" evidence="3">
    <location>
        <begin position="322"/>
        <end position="354"/>
    </location>
</feature>
<feature type="repeat" description="ANK" evidence="3">
    <location>
        <begin position="471"/>
        <end position="503"/>
    </location>
</feature>
<dbReference type="PRINTS" id="PR01415">
    <property type="entry name" value="ANKYRIN"/>
</dbReference>
<reference evidence="4" key="1">
    <citation type="journal article" date="2023" name="IMA Fungus">
        <title>Comparative genomic study of the Penicillium genus elucidates a diverse pangenome and 15 lateral gene transfer events.</title>
        <authorList>
            <person name="Petersen C."/>
            <person name="Sorensen T."/>
            <person name="Nielsen M.R."/>
            <person name="Sondergaard T.E."/>
            <person name="Sorensen J.L."/>
            <person name="Fitzpatrick D.A."/>
            <person name="Frisvad J.C."/>
            <person name="Nielsen K.L."/>
        </authorList>
    </citation>
    <scope>NUCLEOTIDE SEQUENCE</scope>
    <source>
        <strain evidence="4">IBT 17514</strain>
    </source>
</reference>
<evidence type="ECO:0000313" key="4">
    <source>
        <dbReference type="EMBL" id="KAJ5738869.1"/>
    </source>
</evidence>
<evidence type="ECO:0000256" key="2">
    <source>
        <dbReference type="ARBA" id="ARBA00023043"/>
    </source>
</evidence>
<comment type="caution">
    <text evidence="4">The sequence shown here is derived from an EMBL/GenBank/DDBJ whole genome shotgun (WGS) entry which is preliminary data.</text>
</comment>
<organism evidence="4 5">
    <name type="scientific">Penicillium malachiteum</name>
    <dbReference type="NCBI Taxonomy" id="1324776"/>
    <lineage>
        <taxon>Eukaryota</taxon>
        <taxon>Fungi</taxon>
        <taxon>Dikarya</taxon>
        <taxon>Ascomycota</taxon>
        <taxon>Pezizomycotina</taxon>
        <taxon>Eurotiomycetes</taxon>
        <taxon>Eurotiomycetidae</taxon>
        <taxon>Eurotiales</taxon>
        <taxon>Aspergillaceae</taxon>
        <taxon>Penicillium</taxon>
    </lineage>
</organism>
<feature type="repeat" description="ANK" evidence="3">
    <location>
        <begin position="217"/>
        <end position="249"/>
    </location>
</feature>
<keyword evidence="1" id="KW-0677">Repeat</keyword>
<evidence type="ECO:0000256" key="1">
    <source>
        <dbReference type="ARBA" id="ARBA00022737"/>
    </source>
</evidence>
<dbReference type="InterPro" id="IPR002110">
    <property type="entry name" value="Ankyrin_rpt"/>
</dbReference>
<keyword evidence="5" id="KW-1185">Reference proteome</keyword>
<feature type="repeat" description="ANK" evidence="3">
    <location>
        <begin position="355"/>
        <end position="387"/>
    </location>
</feature>
<accession>A0AAD6HV86</accession>
<proteinExistence type="predicted"/>
<dbReference type="AlphaFoldDB" id="A0AAD6HV86"/>
<evidence type="ECO:0000313" key="5">
    <source>
        <dbReference type="Proteomes" id="UP001215712"/>
    </source>
</evidence>
<reference evidence="4" key="2">
    <citation type="submission" date="2023-01" db="EMBL/GenBank/DDBJ databases">
        <authorList>
            <person name="Petersen C."/>
        </authorList>
    </citation>
    <scope>NUCLEOTIDE SEQUENCE</scope>
    <source>
        <strain evidence="4">IBT 17514</strain>
    </source>
</reference>
<dbReference type="PROSITE" id="PS50088">
    <property type="entry name" value="ANK_REPEAT"/>
    <property type="match status" value="5"/>
</dbReference>
<dbReference type="PANTHER" id="PTHR24198:SF165">
    <property type="entry name" value="ANKYRIN REPEAT-CONTAINING PROTEIN-RELATED"/>
    <property type="match status" value="1"/>
</dbReference>
<dbReference type="PANTHER" id="PTHR24198">
    <property type="entry name" value="ANKYRIN REPEAT AND PROTEIN KINASE DOMAIN-CONTAINING PROTEIN"/>
    <property type="match status" value="1"/>
</dbReference>
<dbReference type="InterPro" id="IPR036770">
    <property type="entry name" value="Ankyrin_rpt-contain_sf"/>
</dbReference>
<dbReference type="EMBL" id="JAQJAN010000002">
    <property type="protein sequence ID" value="KAJ5738869.1"/>
    <property type="molecule type" value="Genomic_DNA"/>
</dbReference>
<keyword evidence="2 3" id="KW-0040">ANK repeat</keyword>